<dbReference type="AlphaFoldDB" id="A0A371D073"/>
<evidence type="ECO:0000313" key="2">
    <source>
        <dbReference type="EMBL" id="RDX45951.1"/>
    </source>
</evidence>
<reference evidence="2 3" key="1">
    <citation type="journal article" date="2018" name="Biotechnol. Biofuels">
        <title>Integrative visual omics of the white-rot fungus Polyporus brumalis exposes the biotechnological potential of its oxidative enzymes for delignifying raw plant biomass.</title>
        <authorList>
            <person name="Miyauchi S."/>
            <person name="Rancon A."/>
            <person name="Drula E."/>
            <person name="Hage H."/>
            <person name="Chaduli D."/>
            <person name="Favel A."/>
            <person name="Grisel S."/>
            <person name="Henrissat B."/>
            <person name="Herpoel-Gimbert I."/>
            <person name="Ruiz-Duenas F.J."/>
            <person name="Chevret D."/>
            <person name="Hainaut M."/>
            <person name="Lin J."/>
            <person name="Wang M."/>
            <person name="Pangilinan J."/>
            <person name="Lipzen A."/>
            <person name="Lesage-Meessen L."/>
            <person name="Navarro D."/>
            <person name="Riley R."/>
            <person name="Grigoriev I.V."/>
            <person name="Zhou S."/>
            <person name="Raouche S."/>
            <person name="Rosso M.N."/>
        </authorList>
    </citation>
    <scope>NUCLEOTIDE SEQUENCE [LARGE SCALE GENOMIC DNA]</scope>
    <source>
        <strain evidence="2 3">BRFM 1820</strain>
    </source>
</reference>
<evidence type="ECO:0000313" key="3">
    <source>
        <dbReference type="Proteomes" id="UP000256964"/>
    </source>
</evidence>
<name>A0A371D073_9APHY</name>
<keyword evidence="3" id="KW-1185">Reference proteome</keyword>
<protein>
    <submittedName>
        <fullName evidence="2">Uncharacterized protein</fullName>
    </submittedName>
</protein>
<dbReference type="OrthoDB" id="2750966at2759"/>
<dbReference type="Proteomes" id="UP000256964">
    <property type="component" value="Unassembled WGS sequence"/>
</dbReference>
<dbReference type="EMBL" id="KZ857432">
    <property type="protein sequence ID" value="RDX45951.1"/>
    <property type="molecule type" value="Genomic_DNA"/>
</dbReference>
<feature type="compositionally biased region" description="Low complexity" evidence="1">
    <location>
        <begin position="298"/>
        <end position="311"/>
    </location>
</feature>
<feature type="non-terminal residue" evidence="2">
    <location>
        <position position="1"/>
    </location>
</feature>
<gene>
    <name evidence="2" type="ORF">OH76DRAFT_1532164</name>
</gene>
<evidence type="ECO:0000256" key="1">
    <source>
        <dbReference type="SAM" id="MobiDB-lite"/>
    </source>
</evidence>
<feature type="region of interest" description="Disordered" evidence="1">
    <location>
        <begin position="280"/>
        <end position="313"/>
    </location>
</feature>
<sequence>SVITTPNQHFVPKFAVARDEITTFTDGRWGYHEYSRWPQLYAHSHIHVACIPRQSSPFAPSAPIVWRTWERGDWNAKECGVPRFGQLLRSLVAELDAAAESVIASVARVTHESPNVRRMHHFLTVCLRHCVDRLRLLPSERSVIIALAAHAQRLILELAGLEVYASVVSHRIQAQADCRRDVLNVVGALSGDAGIVQTLHWAGVPVWFQQPLTKDVSIWSVVCNADVPVLFSKVPSYPRLVLATRDSSGSLNIPGEWQVAMEATVRRQLCSSRLPTLLIEESPRSPPSKRTRHGTCGAASWSSAAGPSTSSLVRPDASRKSYVMNPFRHHYPSSSVQHSPAWARALRAVSPLPQPRSSVTYFFPPPWMIDDLIGYEVKGDKVARYIHHFLTIRTFCRTRLFDHTIAGRPLTISEWRDALWGDYALDDPLGSAACREHDSRSEARHRLKQNLRALFGKLASLPSYDPSATPVHGAAVVTQSMAATDNQLRRRLVWEAHETNWRCELMALDAVMVGSSSWPEVERWTRESHVSEVWGPSRSGLALCPEPEDTVPFCWNEPPNAGWESSRVHLQAFVDLLVRWPGCPADLSRVRAAVGQLNEEQYGRALALAVEFYVGTFASKFDRLPTPPVQESSAPISPAETC</sequence>
<proteinExistence type="predicted"/>
<organism evidence="2 3">
    <name type="scientific">Lentinus brumalis</name>
    <dbReference type="NCBI Taxonomy" id="2498619"/>
    <lineage>
        <taxon>Eukaryota</taxon>
        <taxon>Fungi</taxon>
        <taxon>Dikarya</taxon>
        <taxon>Basidiomycota</taxon>
        <taxon>Agaricomycotina</taxon>
        <taxon>Agaricomycetes</taxon>
        <taxon>Polyporales</taxon>
        <taxon>Polyporaceae</taxon>
        <taxon>Lentinus</taxon>
    </lineage>
</organism>
<accession>A0A371D073</accession>